<keyword evidence="1" id="KW-0732">Signal</keyword>
<comment type="caution">
    <text evidence="2">The sequence shown here is derived from an EMBL/GenBank/DDBJ whole genome shotgun (WGS) entry which is preliminary data.</text>
</comment>
<name>A0A8X7YG04_POPTO</name>
<sequence length="151" mass="16271">MAAFHWLPLQLCSAVWLTWLSYVDNGSLFQAGELIPSWLPLALGFCSSLKLDRFCYAQLHVLHGSLTWIMALCFKLPSNVPSKPRANDSVAPVPNVTKGRDSVFNQLGPQGGTFVAGCSEANQPANCRPNLVPVVDEIVSENGTVMPNSGG</sequence>
<feature type="chain" id="PRO_5036480454" evidence="1">
    <location>
        <begin position="26"/>
        <end position="151"/>
    </location>
</feature>
<evidence type="ECO:0000313" key="2">
    <source>
        <dbReference type="EMBL" id="KAG6748932.1"/>
    </source>
</evidence>
<accession>A0A8X7YG04</accession>
<evidence type="ECO:0000313" key="3">
    <source>
        <dbReference type="Proteomes" id="UP000886885"/>
    </source>
</evidence>
<proteinExistence type="predicted"/>
<evidence type="ECO:0000256" key="1">
    <source>
        <dbReference type="SAM" id="SignalP"/>
    </source>
</evidence>
<gene>
    <name evidence="2" type="ORF">POTOM_048873</name>
</gene>
<feature type="signal peptide" evidence="1">
    <location>
        <begin position="1"/>
        <end position="25"/>
    </location>
</feature>
<organism evidence="2 3">
    <name type="scientific">Populus tomentosa</name>
    <name type="common">Chinese white poplar</name>
    <dbReference type="NCBI Taxonomy" id="118781"/>
    <lineage>
        <taxon>Eukaryota</taxon>
        <taxon>Viridiplantae</taxon>
        <taxon>Streptophyta</taxon>
        <taxon>Embryophyta</taxon>
        <taxon>Tracheophyta</taxon>
        <taxon>Spermatophyta</taxon>
        <taxon>Magnoliopsida</taxon>
        <taxon>eudicotyledons</taxon>
        <taxon>Gunneridae</taxon>
        <taxon>Pentapetalae</taxon>
        <taxon>rosids</taxon>
        <taxon>fabids</taxon>
        <taxon>Malpighiales</taxon>
        <taxon>Salicaceae</taxon>
        <taxon>Saliceae</taxon>
        <taxon>Populus</taxon>
    </lineage>
</organism>
<dbReference type="EMBL" id="JAAWWB010000028">
    <property type="protein sequence ID" value="KAG6748932.1"/>
    <property type="molecule type" value="Genomic_DNA"/>
</dbReference>
<protein>
    <submittedName>
        <fullName evidence="2">Uncharacterized protein</fullName>
    </submittedName>
</protein>
<reference evidence="2" key="1">
    <citation type="journal article" date="2020" name="bioRxiv">
        <title>Hybrid origin of Populus tomentosa Carr. identified through genome sequencing and phylogenomic analysis.</title>
        <authorList>
            <person name="An X."/>
            <person name="Gao K."/>
            <person name="Chen Z."/>
            <person name="Li J."/>
            <person name="Yang X."/>
            <person name="Yang X."/>
            <person name="Zhou J."/>
            <person name="Guo T."/>
            <person name="Zhao T."/>
            <person name="Huang S."/>
            <person name="Miao D."/>
            <person name="Khan W.U."/>
            <person name="Rao P."/>
            <person name="Ye M."/>
            <person name="Lei B."/>
            <person name="Liao W."/>
            <person name="Wang J."/>
            <person name="Ji L."/>
            <person name="Li Y."/>
            <person name="Guo B."/>
            <person name="Mustafa N.S."/>
            <person name="Li S."/>
            <person name="Yun Q."/>
            <person name="Keller S.R."/>
            <person name="Mao J."/>
            <person name="Zhang R."/>
            <person name="Strauss S.H."/>
        </authorList>
    </citation>
    <scope>NUCLEOTIDE SEQUENCE</scope>
    <source>
        <strain evidence="2">GM15</strain>
        <tissue evidence="2">Leaf</tissue>
    </source>
</reference>
<dbReference type="AlphaFoldDB" id="A0A8X7YG04"/>
<keyword evidence="3" id="KW-1185">Reference proteome</keyword>
<dbReference type="Proteomes" id="UP000886885">
    <property type="component" value="Chromosome 14D"/>
</dbReference>